<gene>
    <name evidence="1" type="ORF">ACFQAU_14435</name>
</gene>
<dbReference type="InterPro" id="IPR032710">
    <property type="entry name" value="NTF2-like_dom_sf"/>
</dbReference>
<keyword evidence="2" id="KW-1185">Reference proteome</keyword>
<dbReference type="Proteomes" id="UP001596403">
    <property type="component" value="Unassembled WGS sequence"/>
</dbReference>
<proteinExistence type="predicted"/>
<dbReference type="Pfam" id="PF07366">
    <property type="entry name" value="SnoaL"/>
    <property type="match status" value="1"/>
</dbReference>
<evidence type="ECO:0000313" key="1">
    <source>
        <dbReference type="EMBL" id="MFC6642720.1"/>
    </source>
</evidence>
<dbReference type="RefSeq" id="WP_386283950.1">
    <property type="nucleotide sequence ID" value="NZ_JBHSWA010000001.1"/>
</dbReference>
<organism evidence="1 2">
    <name type="scientific">Sulfitobacter profundi</name>
    <dbReference type="NCBI Taxonomy" id="2679961"/>
    <lineage>
        <taxon>Bacteria</taxon>
        <taxon>Pseudomonadati</taxon>
        <taxon>Pseudomonadota</taxon>
        <taxon>Alphaproteobacteria</taxon>
        <taxon>Rhodobacterales</taxon>
        <taxon>Roseobacteraceae</taxon>
        <taxon>Sulfitobacter</taxon>
    </lineage>
</organism>
<evidence type="ECO:0000313" key="2">
    <source>
        <dbReference type="Proteomes" id="UP001596403"/>
    </source>
</evidence>
<accession>A0ABW1Z1H3</accession>
<dbReference type="Gene3D" id="3.10.450.50">
    <property type="match status" value="1"/>
</dbReference>
<dbReference type="EMBL" id="JBHSWA010000001">
    <property type="protein sequence ID" value="MFC6642720.1"/>
    <property type="molecule type" value="Genomic_DNA"/>
</dbReference>
<protein>
    <submittedName>
        <fullName evidence="1">Ester cyclase</fullName>
    </submittedName>
</protein>
<reference evidence="2" key="1">
    <citation type="journal article" date="2019" name="Int. J. Syst. Evol. Microbiol.">
        <title>The Global Catalogue of Microorganisms (GCM) 10K type strain sequencing project: providing services to taxonomists for standard genome sequencing and annotation.</title>
        <authorList>
            <consortium name="The Broad Institute Genomics Platform"/>
            <consortium name="The Broad Institute Genome Sequencing Center for Infectious Disease"/>
            <person name="Wu L."/>
            <person name="Ma J."/>
        </authorList>
    </citation>
    <scope>NUCLEOTIDE SEQUENCE [LARGE SCALE GENOMIC DNA]</scope>
    <source>
        <strain evidence="2">NBRC 111368</strain>
    </source>
</reference>
<comment type="caution">
    <text evidence="1">The sequence shown here is derived from an EMBL/GenBank/DDBJ whole genome shotgun (WGS) entry which is preliminary data.</text>
</comment>
<name>A0ABW1Z1H3_9RHOB</name>
<dbReference type="InterPro" id="IPR009959">
    <property type="entry name" value="Cyclase_SnoaL-like"/>
</dbReference>
<dbReference type="SUPFAM" id="SSF54427">
    <property type="entry name" value="NTF2-like"/>
    <property type="match status" value="1"/>
</dbReference>
<sequence length="123" mass="14021">MRGHYFGTFLSPWLDIPPTGHLTHMRFHEFYRFERGKVVESQAIWDIPEVMMQAGAWPMAPSLGREFCVPGPATQNGLIEAPVMRNRLRPALSTLPTCSITSQGIPQKADLRLCRWRDSGIRK</sequence>